<evidence type="ECO:0000313" key="8">
    <source>
        <dbReference type="Proteomes" id="UP000007796"/>
    </source>
</evidence>
<keyword evidence="5" id="KW-0539">Nucleus</keyword>
<evidence type="ECO:0000256" key="1">
    <source>
        <dbReference type="ARBA" id="ARBA00004123"/>
    </source>
</evidence>
<evidence type="ECO:0000256" key="3">
    <source>
        <dbReference type="ARBA" id="ARBA00023125"/>
    </source>
</evidence>
<sequence length="1171" mass="126900">MSSSAAAQNTSSGPASATASPVAAAFLTADEPILAAEVDDDEGLDDNSDSAYGDEISALTASVSSSILHYRTLHGRTFNSDKFTSQYFIPNDDQQQTSIDITHQYLTLLLDGAFFLAPIPQTVKRILDIGTGTGIWAIDVADQFPNAEVVGTDLSPIQSTWVPPNTKFEVDDAAEPWTWPENSFDFVHIRFLNGAISDWNALFAQAFRCCEPGGWFESCEYHVDFRSDDDTTKLQPALGQLWNLYEVSGQKLGRPLTVANDGTQQKAIEAAGFINIQERNFKLPVGGWPADPKLAQIGQYTQLTMLNDLEVRGYTTFMWNEVLKWGEAEYQIFLMQMRKALRDKKVHSYFTPVVQLDETPRLRKARRGATKSELSDRVRRVRRTAGPTVTTYARPSMATTMDSSEATATCRCIYRSDGCGCERCYRLKKECQAAVPLRRRAAVPKKTATTTLSRTAQLEQKLDGLVSLLTAHNSAMGGGSTRTETTETTGTTGTTGATATVSESGSGSSTPRRDDGGNGSAATTEKMEQAVSGSKTGYLPGTPDSSASMCCKTGATAVRLGVASAPTAAAVSGPSSTTIPLDSFNHNAMPLTTTSQTASADPGGLLQLDEALEPTVAEAERCLQTFRREMLPYLPFVHVTAETTAAALRQERPLFWLAIMTVVCRHVPWSVQVARSTRLRALFAQRAVVDCEKSLDLLLAMLTYISWVHFSSRRDRPTLSLTLQMAQSLVSDMGLHKAVASCKSLLARFMRDSLAVVVEEALPPPQPLLEERRAALGCYVLSSVLSISLKRTDPMRWTARMEEHVQALSAAVASSASASSDSTSSASSTSSSSHPLDQILLIQVRLQRIADQIYQSEWQMADPSCTMPGPSPPSSGLRCLFGHRAVPLYVARVLHGKIDDIKASVPTDLLAHDGVRGPLLCVEALLSACVVTAPMPLQSSVPANNITATTATASSSLPHPTATAFAEYANYVAATNATNLDRCVEAITRFCTHFLSIPSDAYPVVPFAYYTYFTSCVMLLHSLALVDDPSWDRTAAHSRINVIDILDGFIRAISLVAALRDQWASELSRMSATATVHASANANANANANAFPSGLPAVSQTWCAADPVATIPVVQPQLQHLQQMQQQQNSPQTVDMFYPDFFQTMGMTEDSIFWDVMFPGQDGSAAQPAYS</sequence>
<dbReference type="EMBL" id="GL629769">
    <property type="protein sequence ID" value="EFX03261.1"/>
    <property type="molecule type" value="Genomic_DNA"/>
</dbReference>
<dbReference type="GO" id="GO:0005634">
    <property type="term" value="C:nucleus"/>
    <property type="evidence" value="ECO:0007669"/>
    <property type="project" value="UniProtKB-SubCell"/>
</dbReference>
<evidence type="ECO:0000256" key="5">
    <source>
        <dbReference type="ARBA" id="ARBA00023242"/>
    </source>
</evidence>
<gene>
    <name evidence="7" type="ORF">CMQ_3190</name>
</gene>
<dbReference type="STRING" id="655863.F0XHS6"/>
<dbReference type="Proteomes" id="UP000007796">
    <property type="component" value="Unassembled WGS sequence"/>
</dbReference>
<keyword evidence="7" id="KW-0808">Transferase</keyword>
<dbReference type="SUPFAM" id="SSF53335">
    <property type="entry name" value="S-adenosyl-L-methionine-dependent methyltransferases"/>
    <property type="match status" value="1"/>
</dbReference>
<accession>F0XHS6</accession>
<protein>
    <submittedName>
        <fullName evidence="7">Methyltransferase type 12</fullName>
    </submittedName>
</protein>
<dbReference type="GO" id="GO:0000976">
    <property type="term" value="F:transcription cis-regulatory region binding"/>
    <property type="evidence" value="ECO:0007669"/>
    <property type="project" value="TreeGrafter"/>
</dbReference>
<dbReference type="RefSeq" id="XP_014172743.1">
    <property type="nucleotide sequence ID" value="XM_014317268.1"/>
</dbReference>
<dbReference type="GO" id="GO:0032259">
    <property type="term" value="P:methylation"/>
    <property type="evidence" value="ECO:0007669"/>
    <property type="project" value="UniProtKB-KW"/>
</dbReference>
<keyword evidence="3" id="KW-0238">DNA-binding</keyword>
<dbReference type="CDD" id="cd02440">
    <property type="entry name" value="AdoMet_MTases"/>
    <property type="match status" value="1"/>
</dbReference>
<dbReference type="InterPro" id="IPR029063">
    <property type="entry name" value="SAM-dependent_MTases_sf"/>
</dbReference>
<keyword evidence="4" id="KW-0804">Transcription</keyword>
<dbReference type="Gene3D" id="3.40.50.150">
    <property type="entry name" value="Vaccinia Virus protein VP39"/>
    <property type="match status" value="1"/>
</dbReference>
<dbReference type="PANTHER" id="PTHR31845">
    <property type="entry name" value="FINGER DOMAIN PROTEIN, PUTATIVE-RELATED"/>
    <property type="match status" value="1"/>
</dbReference>
<dbReference type="GO" id="GO:0008168">
    <property type="term" value="F:methyltransferase activity"/>
    <property type="evidence" value="ECO:0007669"/>
    <property type="project" value="UniProtKB-KW"/>
</dbReference>
<dbReference type="GO" id="GO:0000981">
    <property type="term" value="F:DNA-binding transcription factor activity, RNA polymerase II-specific"/>
    <property type="evidence" value="ECO:0007669"/>
    <property type="project" value="TreeGrafter"/>
</dbReference>
<dbReference type="PANTHER" id="PTHR31845:SF32">
    <property type="entry name" value="MISCELLANEOUS ZN(II)2CYS6 TRANSCRIPTION FACTOR (EUROFUNG)-RELATED"/>
    <property type="match status" value="1"/>
</dbReference>
<dbReference type="InterPro" id="IPR051089">
    <property type="entry name" value="prtT"/>
</dbReference>
<keyword evidence="7" id="KW-0489">Methyltransferase</keyword>
<name>F0XHS6_GROCL</name>
<keyword evidence="2" id="KW-0805">Transcription regulation</keyword>
<evidence type="ECO:0000256" key="2">
    <source>
        <dbReference type="ARBA" id="ARBA00023015"/>
    </source>
</evidence>
<organism evidence="8">
    <name type="scientific">Grosmannia clavigera (strain kw1407 / UAMH 11150)</name>
    <name type="common">Blue stain fungus</name>
    <name type="synonym">Graphiocladiella clavigera</name>
    <dbReference type="NCBI Taxonomy" id="655863"/>
    <lineage>
        <taxon>Eukaryota</taxon>
        <taxon>Fungi</taxon>
        <taxon>Dikarya</taxon>
        <taxon>Ascomycota</taxon>
        <taxon>Pezizomycotina</taxon>
        <taxon>Sordariomycetes</taxon>
        <taxon>Sordariomycetidae</taxon>
        <taxon>Ophiostomatales</taxon>
        <taxon>Ophiostomataceae</taxon>
        <taxon>Leptographium</taxon>
    </lineage>
</organism>
<proteinExistence type="predicted"/>
<dbReference type="OrthoDB" id="5217604at2759"/>
<evidence type="ECO:0000256" key="4">
    <source>
        <dbReference type="ARBA" id="ARBA00023163"/>
    </source>
</evidence>
<feature type="compositionally biased region" description="Low complexity" evidence="6">
    <location>
        <begin position="481"/>
        <end position="510"/>
    </location>
</feature>
<dbReference type="InParanoid" id="F0XHS6"/>
<dbReference type="eggNOG" id="ENOG502SJH1">
    <property type="taxonomic scope" value="Eukaryota"/>
</dbReference>
<feature type="region of interest" description="Disordered" evidence="6">
    <location>
        <begin position="473"/>
        <end position="540"/>
    </location>
</feature>
<dbReference type="GeneID" id="25976263"/>
<dbReference type="Pfam" id="PF13489">
    <property type="entry name" value="Methyltransf_23"/>
    <property type="match status" value="1"/>
</dbReference>
<dbReference type="CDD" id="cd12148">
    <property type="entry name" value="fungal_TF_MHR"/>
    <property type="match status" value="1"/>
</dbReference>
<dbReference type="HOGENOM" id="CLU_274066_0_0_1"/>
<evidence type="ECO:0000256" key="6">
    <source>
        <dbReference type="SAM" id="MobiDB-lite"/>
    </source>
</evidence>
<comment type="subcellular location">
    <subcellularLocation>
        <location evidence="1">Nucleus</location>
    </subcellularLocation>
</comment>
<reference evidence="7 8" key="1">
    <citation type="journal article" date="2011" name="Proc. Natl. Acad. Sci. U.S.A.">
        <title>Genome and transcriptome analyses of the mountain pine beetle-fungal symbiont Grosmannia clavigera, a lodgepole pine pathogen.</title>
        <authorList>
            <person name="DiGuistini S."/>
            <person name="Wang Y."/>
            <person name="Liao N.Y."/>
            <person name="Taylor G."/>
            <person name="Tanguay P."/>
            <person name="Feau N."/>
            <person name="Henrissat B."/>
            <person name="Chan S.K."/>
            <person name="Hesse-Orce U."/>
            <person name="Alamouti S.M."/>
            <person name="Tsui C.K.M."/>
            <person name="Docking R.T."/>
            <person name="Levasseur A."/>
            <person name="Haridas S."/>
            <person name="Robertson G."/>
            <person name="Birol I."/>
            <person name="Holt R.A."/>
            <person name="Marra M.A."/>
            <person name="Hamelin R.C."/>
            <person name="Hirst M."/>
            <person name="Jones S.J.M."/>
            <person name="Bohlmann J."/>
            <person name="Breuil C."/>
        </authorList>
    </citation>
    <scope>NUCLEOTIDE SEQUENCE [LARGE SCALE GENOMIC DNA]</scope>
    <source>
        <strain evidence="8">kw1407 / UAMH 11150</strain>
    </source>
</reference>
<dbReference type="AlphaFoldDB" id="F0XHS6"/>
<evidence type="ECO:0000313" key="7">
    <source>
        <dbReference type="EMBL" id="EFX03261.1"/>
    </source>
</evidence>
<keyword evidence="8" id="KW-1185">Reference proteome</keyword>